<reference evidence="1" key="1">
    <citation type="submission" date="2022-06" db="EMBL/GenBank/DDBJ databases">
        <title>The First Complete Genome of the Simian Malaria Parasite Plasmodium brasilianum.</title>
        <authorList>
            <person name="Bajic M."/>
            <person name="Ravishankar S."/>
        </authorList>
    </citation>
    <scope>NUCLEOTIDE SEQUENCE</scope>
    <source>
        <strain evidence="1">Bolivian I</strain>
    </source>
</reference>
<evidence type="ECO:0000313" key="2">
    <source>
        <dbReference type="Proteomes" id="UP001056978"/>
    </source>
</evidence>
<dbReference type="Proteomes" id="UP001056978">
    <property type="component" value="Chromosome 10"/>
</dbReference>
<organism evidence="1 2">
    <name type="scientific">Plasmodium brasilianum</name>
    <dbReference type="NCBI Taxonomy" id="5824"/>
    <lineage>
        <taxon>Eukaryota</taxon>
        <taxon>Sar</taxon>
        <taxon>Alveolata</taxon>
        <taxon>Apicomplexa</taxon>
        <taxon>Aconoidasida</taxon>
        <taxon>Haemosporida</taxon>
        <taxon>Plasmodiidae</taxon>
        <taxon>Plasmodium</taxon>
        <taxon>Plasmodium (Plasmodium)</taxon>
    </lineage>
</organism>
<name>A0ACB9Y734_PLABR</name>
<comment type="caution">
    <text evidence="1">The sequence shown here is derived from an EMBL/GenBank/DDBJ whole genome shotgun (WGS) entry which is preliminary data.</text>
</comment>
<evidence type="ECO:0000313" key="1">
    <source>
        <dbReference type="EMBL" id="KAI4837689.1"/>
    </source>
</evidence>
<gene>
    <name evidence="1" type="ORF">MKS88_003103</name>
</gene>
<keyword evidence="2" id="KW-1185">Reference proteome</keyword>
<sequence length="953" mass="111523">MNAFSFSTSLRHSKILRILKNEKSYFCSMAKKKFGELHQPRTRCEKKNHLEIIDQVYFDMMDAMKEKSILEKEEYRNMDRNISEIILNHNISEKNQVIKNIMRYCIELNKKRGKKEEAEEEAADEEEDNKYRKKKRKNVEELNNRYDPQGDILNLIKSNVKEYSSQFNSCEIGIILKCFLKIKMNDLHIIHILLHHFFKRNMKFSQYGTLYVLNSFSKLSLLPQNETNFKLLCSDILQKLNNFEFKNICLICNYASALYRTNKVYIKNFIEKICKFLINDYSISSNDDVWSTDSIHYIANACARVNYLNKELFLFLKHKIEKKIAFFSLDQLVSLTNAYSKFKNAEEANFLSLYILIADEIIKKSYLLKSRHMSVLANSFNNACVLHEKLFYIITECSLTLISTFEPKQIVMIIHAYVNIGLLNNVLLDSIWNTALVYIDEYHIQELSMLLQAYTKSSQHRQNFFNKLCQRIYIFITSTYPFVGTNEKNLEYTYEKYIKSMNILKHKYKILSTSVTLDDCSLLLYVIYNHQNYCIYVNDTILKCQEKKQHYRICLNYNNNKEEEKKYLAASNDIAKNEEHCTDKREHSIIDHISYQNGYDTDEISLKMHSSENISNSLNNIGTNSNNEIFTAQGDEKKDDARSEIRHVMSSGKVNRVPYSNKSENGNTGNSDSTGSNICGNTDPIESQMNYMQHVEYYSNDIDKAGEYLIKYLSKDINSTLLCSIIYSLIKGNCLLQYDLLICLSKLTIIFLKQFKSSELANICTALSEAYIFASDENNRQNELISKNQKKENRNISNLKQVKSIGVSNSNKSETYDEKLYFSSKQYLITCKLFFDMVESYLKEKEHSFTDVYSTYKFITSFGALRMIKYSSVALHLFKLSILEIKNLSYLPLQKIVISHKDIHILTHKNYAPIRGKCFYADECLQRGCVRIYKEVTKDEKKQINANRANNNK</sequence>
<proteinExistence type="predicted"/>
<dbReference type="EMBL" id="CM043778">
    <property type="protein sequence ID" value="KAI4837689.1"/>
    <property type="molecule type" value="Genomic_DNA"/>
</dbReference>
<accession>A0ACB9Y734</accession>
<protein>
    <submittedName>
        <fullName evidence="1">Heptatricopeptide repeat-containing protein</fullName>
    </submittedName>
</protein>